<organism evidence="8 9">
    <name type="scientific">Methylobacterium organophilum</name>
    <dbReference type="NCBI Taxonomy" id="410"/>
    <lineage>
        <taxon>Bacteria</taxon>
        <taxon>Pseudomonadati</taxon>
        <taxon>Pseudomonadota</taxon>
        <taxon>Alphaproteobacteria</taxon>
        <taxon>Hyphomicrobiales</taxon>
        <taxon>Methylobacteriaceae</taxon>
        <taxon>Methylobacterium</taxon>
    </lineage>
</organism>
<feature type="compositionally biased region" description="Low complexity" evidence="7">
    <location>
        <begin position="1"/>
        <end position="15"/>
    </location>
</feature>
<reference evidence="8" key="1">
    <citation type="journal article" date="2021" name="Front. Microbiol.">
        <title>Comprehensive Comparative Genomics and Phenotyping of Methylobacterium Species.</title>
        <authorList>
            <person name="Alessa O."/>
            <person name="Ogura Y."/>
            <person name="Fujitani Y."/>
            <person name="Takami H."/>
            <person name="Hayashi T."/>
            <person name="Sahin N."/>
            <person name="Tani A."/>
        </authorList>
    </citation>
    <scope>NUCLEOTIDE SEQUENCE</scope>
    <source>
        <strain evidence="8">NBRC 15689</strain>
    </source>
</reference>
<evidence type="ECO:0000313" key="9">
    <source>
        <dbReference type="Proteomes" id="UP001055156"/>
    </source>
</evidence>
<dbReference type="NCBIfam" id="TIGR01280">
    <property type="entry name" value="xseB"/>
    <property type="match status" value="1"/>
</dbReference>
<comment type="similarity">
    <text evidence="1 6">Belongs to the XseB family.</text>
</comment>
<comment type="caution">
    <text evidence="8">The sequence shown here is derived from an EMBL/GenBank/DDBJ whole genome shotgun (WGS) entry which is preliminary data.</text>
</comment>
<comment type="function">
    <text evidence="6">Bidirectionally degrades single-stranded DNA into large acid-insoluble oligonucleotides, which are then degraded further into small acid-soluble oligonucleotides.</text>
</comment>
<feature type="region of interest" description="Disordered" evidence="7">
    <location>
        <begin position="1"/>
        <end position="22"/>
    </location>
</feature>
<dbReference type="PANTHER" id="PTHR34137">
    <property type="entry name" value="EXODEOXYRIBONUCLEASE 7 SMALL SUBUNIT"/>
    <property type="match status" value="1"/>
</dbReference>
<comment type="subcellular location">
    <subcellularLocation>
        <location evidence="6">Cytoplasm</location>
    </subcellularLocation>
</comment>
<dbReference type="EC" id="3.1.11.6" evidence="6"/>
<dbReference type="Gene3D" id="1.10.287.1040">
    <property type="entry name" value="Exonuclease VII, small subunit"/>
    <property type="match status" value="1"/>
</dbReference>
<comment type="subunit">
    <text evidence="6">Heterooligomer composed of large and small subunits.</text>
</comment>
<proteinExistence type="inferred from homology"/>
<comment type="catalytic activity">
    <reaction evidence="6">
        <text>Exonucleolytic cleavage in either 5'- to 3'- or 3'- to 5'-direction to yield nucleoside 5'-phosphates.</text>
        <dbReference type="EC" id="3.1.11.6"/>
    </reaction>
</comment>
<dbReference type="Proteomes" id="UP001055156">
    <property type="component" value="Unassembled WGS sequence"/>
</dbReference>
<evidence type="ECO:0000256" key="3">
    <source>
        <dbReference type="ARBA" id="ARBA00022722"/>
    </source>
</evidence>
<gene>
    <name evidence="6 8" type="primary">xseB</name>
    <name evidence="8" type="ORF">LKMONMHP_1909</name>
</gene>
<dbReference type="NCBIfam" id="NF002139">
    <property type="entry name" value="PRK00977.1-3"/>
    <property type="match status" value="1"/>
</dbReference>
<dbReference type="InterPro" id="IPR003761">
    <property type="entry name" value="Exonuc_VII_S"/>
</dbReference>
<evidence type="ECO:0000313" key="8">
    <source>
        <dbReference type="EMBL" id="GJE27053.1"/>
    </source>
</evidence>
<dbReference type="PANTHER" id="PTHR34137:SF1">
    <property type="entry name" value="EXODEOXYRIBONUCLEASE 7 SMALL SUBUNIT"/>
    <property type="match status" value="1"/>
</dbReference>
<dbReference type="EMBL" id="BPQV01000005">
    <property type="protein sequence ID" value="GJE27053.1"/>
    <property type="molecule type" value="Genomic_DNA"/>
</dbReference>
<sequence>MTAARSAAQAPASEAARIDSDSADLPFERALEQLEDIVRRLEKGDVPLDESVEIYERGEALKRHCEALLRKAEARIQRITLGPDGRAAGAEPLDVG</sequence>
<keyword evidence="4 6" id="KW-0378">Hydrolase</keyword>
<evidence type="ECO:0000256" key="5">
    <source>
        <dbReference type="ARBA" id="ARBA00022839"/>
    </source>
</evidence>
<dbReference type="HAMAP" id="MF_00337">
    <property type="entry name" value="Exonuc_7_S"/>
    <property type="match status" value="1"/>
</dbReference>
<keyword evidence="3 6" id="KW-0540">Nuclease</keyword>
<dbReference type="SUPFAM" id="SSF116842">
    <property type="entry name" value="XseB-like"/>
    <property type="match status" value="1"/>
</dbReference>
<reference evidence="8" key="2">
    <citation type="submission" date="2021-08" db="EMBL/GenBank/DDBJ databases">
        <authorList>
            <person name="Tani A."/>
            <person name="Ola A."/>
            <person name="Ogura Y."/>
            <person name="Katsura K."/>
            <person name="Hayashi T."/>
        </authorList>
    </citation>
    <scope>NUCLEOTIDE SEQUENCE</scope>
    <source>
        <strain evidence="8">NBRC 15689</strain>
    </source>
</reference>
<protein>
    <recommendedName>
        <fullName evidence="6">Exodeoxyribonuclease 7 small subunit</fullName>
        <ecNumber evidence="6">3.1.11.6</ecNumber>
    </recommendedName>
    <alternativeName>
        <fullName evidence="6">Exodeoxyribonuclease VII small subunit</fullName>
        <shortName evidence="6">Exonuclease VII small subunit</shortName>
    </alternativeName>
</protein>
<keyword evidence="2 6" id="KW-0963">Cytoplasm</keyword>
<dbReference type="Pfam" id="PF02609">
    <property type="entry name" value="Exonuc_VII_S"/>
    <property type="match status" value="1"/>
</dbReference>
<dbReference type="RefSeq" id="WP_238310928.1">
    <property type="nucleotide sequence ID" value="NZ_BPQV01000005.1"/>
</dbReference>
<evidence type="ECO:0000256" key="7">
    <source>
        <dbReference type="SAM" id="MobiDB-lite"/>
    </source>
</evidence>
<evidence type="ECO:0000256" key="6">
    <source>
        <dbReference type="HAMAP-Rule" id="MF_00337"/>
    </source>
</evidence>
<accession>A0ABQ4T733</accession>
<evidence type="ECO:0000256" key="2">
    <source>
        <dbReference type="ARBA" id="ARBA00022490"/>
    </source>
</evidence>
<keyword evidence="9" id="KW-1185">Reference proteome</keyword>
<name>A0ABQ4T733_METOR</name>
<evidence type="ECO:0000256" key="4">
    <source>
        <dbReference type="ARBA" id="ARBA00022801"/>
    </source>
</evidence>
<evidence type="ECO:0000256" key="1">
    <source>
        <dbReference type="ARBA" id="ARBA00009998"/>
    </source>
</evidence>
<keyword evidence="5 6" id="KW-0269">Exonuclease</keyword>
<dbReference type="InterPro" id="IPR037004">
    <property type="entry name" value="Exonuc_VII_ssu_sf"/>
</dbReference>